<sequence length="190" mass="21812">MEKQRPPVKQRRACPRADLLPWIGHGNLHANLLDSISSHLREPEDFVRFRAIYPHGFFQPWMMASRWHKDENSNNATFYPISIDKTIKVHVHAIKGMWVVAFRSNCLVVIDKDDDLSAVLVNPHTWKIMTVPRPTYLEDHDGASPTLVRSQQWHIRLDLPIKAGTFAWCSMAGRVKMRHCGTVAVLSLLS</sequence>
<dbReference type="EMBL" id="SPHZ02000003">
    <property type="protein sequence ID" value="KAF0924611.1"/>
    <property type="molecule type" value="Genomic_DNA"/>
</dbReference>
<name>A0A6G1EIW6_9ORYZ</name>
<keyword evidence="2" id="KW-1185">Reference proteome</keyword>
<comment type="caution">
    <text evidence="1">The sequence shown here is derived from an EMBL/GenBank/DDBJ whole genome shotgun (WGS) entry which is preliminary data.</text>
</comment>
<dbReference type="AlphaFoldDB" id="A0A6G1EIW6"/>
<accession>A0A6G1EIW6</accession>
<protein>
    <submittedName>
        <fullName evidence="1">Uncharacterized protein</fullName>
    </submittedName>
</protein>
<evidence type="ECO:0000313" key="1">
    <source>
        <dbReference type="EMBL" id="KAF0924611.1"/>
    </source>
</evidence>
<organism evidence="1 2">
    <name type="scientific">Oryza meyeriana var. granulata</name>
    <dbReference type="NCBI Taxonomy" id="110450"/>
    <lineage>
        <taxon>Eukaryota</taxon>
        <taxon>Viridiplantae</taxon>
        <taxon>Streptophyta</taxon>
        <taxon>Embryophyta</taxon>
        <taxon>Tracheophyta</taxon>
        <taxon>Spermatophyta</taxon>
        <taxon>Magnoliopsida</taxon>
        <taxon>Liliopsida</taxon>
        <taxon>Poales</taxon>
        <taxon>Poaceae</taxon>
        <taxon>BOP clade</taxon>
        <taxon>Oryzoideae</taxon>
        <taxon>Oryzeae</taxon>
        <taxon>Oryzinae</taxon>
        <taxon>Oryza</taxon>
        <taxon>Oryza meyeriana</taxon>
    </lineage>
</organism>
<reference evidence="1 2" key="1">
    <citation type="submission" date="2019-11" db="EMBL/GenBank/DDBJ databases">
        <title>Whole genome sequence of Oryza granulata.</title>
        <authorList>
            <person name="Li W."/>
        </authorList>
    </citation>
    <scope>NUCLEOTIDE SEQUENCE [LARGE SCALE GENOMIC DNA]</scope>
    <source>
        <strain evidence="2">cv. Menghai</strain>
        <tissue evidence="1">Leaf</tissue>
    </source>
</reference>
<dbReference type="OrthoDB" id="619541at2759"/>
<evidence type="ECO:0000313" key="2">
    <source>
        <dbReference type="Proteomes" id="UP000479710"/>
    </source>
</evidence>
<dbReference type="Proteomes" id="UP000479710">
    <property type="component" value="Unassembled WGS sequence"/>
</dbReference>
<proteinExistence type="predicted"/>
<gene>
    <name evidence="1" type="ORF">E2562_010216</name>
</gene>